<dbReference type="InterPro" id="IPR011004">
    <property type="entry name" value="Trimer_LpxA-like_sf"/>
</dbReference>
<evidence type="ECO:0000256" key="2">
    <source>
        <dbReference type="ARBA" id="ARBA00022605"/>
    </source>
</evidence>
<evidence type="ECO:0000256" key="1">
    <source>
        <dbReference type="ARBA" id="ARBA00018522"/>
    </source>
</evidence>
<evidence type="ECO:0000256" key="4">
    <source>
        <dbReference type="ARBA" id="ARBA00023315"/>
    </source>
</evidence>
<dbReference type="GO" id="GO:0005737">
    <property type="term" value="C:cytoplasm"/>
    <property type="evidence" value="ECO:0007669"/>
    <property type="project" value="InterPro"/>
</dbReference>
<proteinExistence type="predicted"/>
<organism evidence="6 7">
    <name type="scientific">Gimibacter soli</name>
    <dbReference type="NCBI Taxonomy" id="3024400"/>
    <lineage>
        <taxon>Bacteria</taxon>
        <taxon>Pseudomonadati</taxon>
        <taxon>Pseudomonadota</taxon>
        <taxon>Alphaproteobacteria</taxon>
        <taxon>Kordiimonadales</taxon>
        <taxon>Temperatibacteraceae</taxon>
        <taxon>Gimibacter</taxon>
    </lineage>
</organism>
<reference evidence="6" key="1">
    <citation type="submission" date="2023-01" db="EMBL/GenBank/DDBJ databases">
        <title>The genome sequence of Kordiimonadaceae bacterium 6D33.</title>
        <authorList>
            <person name="Liu Y."/>
        </authorList>
    </citation>
    <scope>NUCLEOTIDE SEQUENCE</scope>
    <source>
        <strain evidence="6">6D33</strain>
    </source>
</reference>
<evidence type="ECO:0000313" key="6">
    <source>
        <dbReference type="EMBL" id="WCL54306.1"/>
    </source>
</evidence>
<dbReference type="InterPro" id="IPR045304">
    <property type="entry name" value="LbH_SAT"/>
</dbReference>
<dbReference type="GO" id="GO:0009001">
    <property type="term" value="F:serine O-acetyltransferase activity"/>
    <property type="evidence" value="ECO:0007669"/>
    <property type="project" value="InterPro"/>
</dbReference>
<keyword evidence="2" id="KW-0028">Amino-acid biosynthesis</keyword>
<dbReference type="Gene3D" id="2.160.10.10">
    <property type="entry name" value="Hexapeptide repeat proteins"/>
    <property type="match status" value="1"/>
</dbReference>
<dbReference type="Proteomes" id="UP001217500">
    <property type="component" value="Chromosome"/>
</dbReference>
<dbReference type="NCBIfam" id="NF041874">
    <property type="entry name" value="EPS_EpsC"/>
    <property type="match status" value="1"/>
</dbReference>
<dbReference type="InterPro" id="IPR042122">
    <property type="entry name" value="Ser_AcTrfase_N_sf"/>
</dbReference>
<dbReference type="Pfam" id="PF06426">
    <property type="entry name" value="SATase_N"/>
    <property type="match status" value="1"/>
</dbReference>
<dbReference type="AlphaFoldDB" id="A0AAE9XSI6"/>
<protein>
    <recommendedName>
        <fullName evidence="1">Serine acetyltransferase</fullName>
    </recommendedName>
</protein>
<sequence>MNSSKKISATDAPAPAGDLKTRLTAQRARYGRIPPLSISSGGQLYCRILSLMFPHFLPEGERDTPVDGMLTAARDELARLIAALLPERAHEADAITCAFLDQLPAIADACHADAEALREGDPAATSLDEVILSYPGFYAITAYRVAHALLKLGVPLLPRMITEFAHHRTGIDIHPGATIGKSLHIDHGTSVVIGETAIIGNNVKIYQGVTIGALRVDESMRSKKRHPTIEDNVVIYANATILGGDTVVGANSVIGGNVWLTRSVPAWSRVMFRPCDTEEIIPIDTRRKA</sequence>
<dbReference type="RefSeq" id="WP_289504025.1">
    <property type="nucleotide sequence ID" value="NZ_CP116805.1"/>
</dbReference>
<dbReference type="SUPFAM" id="SSF51161">
    <property type="entry name" value="Trimeric LpxA-like enzymes"/>
    <property type="match status" value="1"/>
</dbReference>
<evidence type="ECO:0000256" key="3">
    <source>
        <dbReference type="ARBA" id="ARBA00022679"/>
    </source>
</evidence>
<dbReference type="CDD" id="cd03354">
    <property type="entry name" value="LbH_SAT"/>
    <property type="match status" value="1"/>
</dbReference>
<keyword evidence="4" id="KW-0012">Acyltransferase</keyword>
<dbReference type="PANTHER" id="PTHR42811">
    <property type="entry name" value="SERINE ACETYLTRANSFERASE"/>
    <property type="match status" value="1"/>
</dbReference>
<feature type="domain" description="Serine acetyltransferase N-terminal" evidence="5">
    <location>
        <begin position="77"/>
        <end position="142"/>
    </location>
</feature>
<name>A0AAE9XSI6_9PROT</name>
<gene>
    <name evidence="6" type="ORF">PH603_00860</name>
</gene>
<dbReference type="GO" id="GO:0006535">
    <property type="term" value="P:cysteine biosynthetic process from serine"/>
    <property type="evidence" value="ECO:0007669"/>
    <property type="project" value="InterPro"/>
</dbReference>
<dbReference type="InterPro" id="IPR053376">
    <property type="entry name" value="Serine_acetyltransferase"/>
</dbReference>
<dbReference type="Gene3D" id="1.10.3130.10">
    <property type="entry name" value="serine acetyltransferase, domain 1"/>
    <property type="match status" value="1"/>
</dbReference>
<accession>A0AAE9XSI6</accession>
<dbReference type="InterPro" id="IPR010493">
    <property type="entry name" value="Ser_AcTrfase_N"/>
</dbReference>
<evidence type="ECO:0000259" key="5">
    <source>
        <dbReference type="Pfam" id="PF06426"/>
    </source>
</evidence>
<keyword evidence="3" id="KW-0808">Transferase</keyword>
<dbReference type="KEGG" id="gso:PH603_00860"/>
<dbReference type="EMBL" id="CP116805">
    <property type="protein sequence ID" value="WCL54306.1"/>
    <property type="molecule type" value="Genomic_DNA"/>
</dbReference>
<keyword evidence="7" id="KW-1185">Reference proteome</keyword>
<evidence type="ECO:0000313" key="7">
    <source>
        <dbReference type="Proteomes" id="UP001217500"/>
    </source>
</evidence>